<reference evidence="3 4" key="1">
    <citation type="journal article" date="2020" name="Genomics">
        <title>Complete, high-quality genomes from long-read metagenomic sequencing of two wolf lichen thalli reveals enigmatic genome architecture.</title>
        <authorList>
            <person name="McKenzie S.K."/>
            <person name="Walston R.F."/>
            <person name="Allen J.L."/>
        </authorList>
    </citation>
    <scope>NUCLEOTIDE SEQUENCE [LARGE SCALE GENOMIC DNA]</scope>
    <source>
        <strain evidence="3">WasteWater1</strain>
    </source>
</reference>
<dbReference type="AlphaFoldDB" id="A0A8H6KYC1"/>
<evidence type="ECO:0000256" key="2">
    <source>
        <dbReference type="SAM" id="Phobius"/>
    </source>
</evidence>
<evidence type="ECO:0000313" key="4">
    <source>
        <dbReference type="Proteomes" id="UP000593566"/>
    </source>
</evidence>
<keyword evidence="4" id="KW-1185">Reference proteome</keyword>
<dbReference type="GeneID" id="59335609"/>
<protein>
    <submittedName>
        <fullName evidence="3">Uncharacterized protein</fullName>
    </submittedName>
</protein>
<gene>
    <name evidence="3" type="ORF">HO133_007209</name>
</gene>
<keyword evidence="2" id="KW-1133">Transmembrane helix</keyword>
<feature type="transmembrane region" description="Helical" evidence="2">
    <location>
        <begin position="487"/>
        <end position="511"/>
    </location>
</feature>
<feature type="region of interest" description="Disordered" evidence="1">
    <location>
        <begin position="162"/>
        <end position="220"/>
    </location>
</feature>
<comment type="caution">
    <text evidence="3">The sequence shown here is derived from an EMBL/GenBank/DDBJ whole genome shotgun (WGS) entry which is preliminary data.</text>
</comment>
<dbReference type="RefSeq" id="XP_037156737.1">
    <property type="nucleotide sequence ID" value="XM_037298102.1"/>
</dbReference>
<feature type="compositionally biased region" description="Basic and acidic residues" evidence="1">
    <location>
        <begin position="164"/>
        <end position="191"/>
    </location>
</feature>
<sequence>MSYISSLLTRPSTLGLVAVGGSAAFYLGMKSKTIMAQQAQRDSGEDQSRARGPAVQEKNYGVKAGREGGGKRLAAEKVKDGQMGCKSLLWGRTRDAADDITTMDVGNVMLDEALGPVGIDTNDRMGDTLSTEEVSVGDSNNNVPVATGSFKRAWNRLSSVLGPRQEDVGGDQIERGEHKTQAKGTIHVEEGNHEEDAEAGAIPLDGPPAEATKGHEHSPFSSSAFDRLPNPVPVVDVFFGSWWLVSALRTATRPVVIYFSVFWLWTALFDGFVSTIVVVIYLVRWGLLKAGRDTIPLIGAPIPGKRQLFWVLFRWIQKIWEHVAARALLRSDGRYTGLCKIWWFVYLLITPMAEFRQNYMAAWRQREGLSIHIFVDDENMSVPIPADGTDEAMLARIRSFYQMMLVGQGFPALVFPKQLQRVDIVEMSKDSLVLGSRLETLQLGRYKGRLVNVFENPKLGAHTVAVAETIRTVPENSALEFQRTYDVGAISVVVAVPPLASLIFGIVWVRIYAHKGSDADFQVIVATAFTVASYIVTAGALTLALIAFLDQKRAQNDDMMEKIARRSVETKAAASSKLERRSSVP</sequence>
<evidence type="ECO:0000256" key="1">
    <source>
        <dbReference type="SAM" id="MobiDB-lite"/>
    </source>
</evidence>
<dbReference type="EMBL" id="JACCJB010000003">
    <property type="protein sequence ID" value="KAF6229095.1"/>
    <property type="molecule type" value="Genomic_DNA"/>
</dbReference>
<accession>A0A8H6KYC1</accession>
<feature type="region of interest" description="Disordered" evidence="1">
    <location>
        <begin position="37"/>
        <end position="67"/>
    </location>
</feature>
<organism evidence="3 4">
    <name type="scientific">Letharia lupina</name>
    <dbReference type="NCBI Taxonomy" id="560253"/>
    <lineage>
        <taxon>Eukaryota</taxon>
        <taxon>Fungi</taxon>
        <taxon>Dikarya</taxon>
        <taxon>Ascomycota</taxon>
        <taxon>Pezizomycotina</taxon>
        <taxon>Lecanoromycetes</taxon>
        <taxon>OSLEUM clade</taxon>
        <taxon>Lecanoromycetidae</taxon>
        <taxon>Lecanorales</taxon>
        <taxon>Lecanorineae</taxon>
        <taxon>Parmeliaceae</taxon>
        <taxon>Letharia</taxon>
    </lineage>
</organism>
<keyword evidence="2" id="KW-0472">Membrane</keyword>
<feature type="transmembrane region" description="Helical" evidence="2">
    <location>
        <begin position="523"/>
        <end position="549"/>
    </location>
</feature>
<feature type="transmembrane region" description="Helical" evidence="2">
    <location>
        <begin position="12"/>
        <end position="29"/>
    </location>
</feature>
<name>A0A8H6KYC1_9LECA</name>
<feature type="transmembrane region" description="Helical" evidence="2">
    <location>
        <begin position="257"/>
        <end position="283"/>
    </location>
</feature>
<keyword evidence="2" id="KW-0812">Transmembrane</keyword>
<proteinExistence type="predicted"/>
<dbReference type="Proteomes" id="UP000593566">
    <property type="component" value="Unassembled WGS sequence"/>
</dbReference>
<evidence type="ECO:0000313" key="3">
    <source>
        <dbReference type="EMBL" id="KAF6229095.1"/>
    </source>
</evidence>